<dbReference type="InterPro" id="IPR011067">
    <property type="entry name" value="Plasmid_toxin/cell-grow_inhib"/>
</dbReference>
<gene>
    <name evidence="2" type="ORF">M0K77_002884</name>
    <name evidence="1" type="ORF">M0K77_RS14420</name>
</gene>
<name>A0AAD2ZJ19_PRORE</name>
<dbReference type="EMBL" id="ABEXCJ040000005">
    <property type="protein sequence ID" value="ELR5218359.1"/>
    <property type="molecule type" value="Genomic_DNA"/>
</dbReference>
<accession>A0AAD2ZJ19</accession>
<dbReference type="GO" id="GO:0004521">
    <property type="term" value="F:RNA endonuclease activity"/>
    <property type="evidence" value="ECO:0007669"/>
    <property type="project" value="TreeGrafter"/>
</dbReference>
<dbReference type="GO" id="GO:0006402">
    <property type="term" value="P:mRNA catabolic process"/>
    <property type="evidence" value="ECO:0007669"/>
    <property type="project" value="TreeGrafter"/>
</dbReference>
<dbReference type="Pfam" id="PF02452">
    <property type="entry name" value="PemK_toxin"/>
    <property type="match status" value="1"/>
</dbReference>
<sequence>MSKSYIPRRNDIIWLDFDPTKGKEIGKEIGKYRPVLVLSSVEYNKKSGLVICCPISTSIREHITEVRINNLDTPCVAAANLIQTLSWKDRSMKFGVVADEGVLDGVLARLIPLIGGEHFFIDSN</sequence>
<dbReference type="GO" id="GO:0003677">
    <property type="term" value="F:DNA binding"/>
    <property type="evidence" value="ECO:0007669"/>
    <property type="project" value="InterPro"/>
</dbReference>
<dbReference type="SUPFAM" id="SSF50118">
    <property type="entry name" value="Cell growth inhibitor/plasmid maintenance toxic component"/>
    <property type="match status" value="1"/>
</dbReference>
<reference evidence="1" key="1">
    <citation type="submission" date="2023-10" db="EMBL/GenBank/DDBJ databases">
        <authorList>
            <consortium name="Clinical and Environmental Microbiology Branch: Whole genome sequencing antimicrobial resistance pathogens in the healthcare setting"/>
        </authorList>
    </citation>
    <scope>NUCLEOTIDE SEQUENCE</scope>
    <source>
        <strain evidence="1">2020QW-00022</strain>
    </source>
</reference>
<comment type="caution">
    <text evidence="1">The sequence shown here is derived from an EMBL/GenBank/DDBJ whole genome shotgun (WGS) entry which is preliminary data.</text>
</comment>
<proteinExistence type="predicted"/>
<protein>
    <submittedName>
        <fullName evidence="1">Type II toxin-antitoxin system PemK/MazF family toxin</fullName>
    </submittedName>
</protein>
<dbReference type="Gene3D" id="2.30.30.110">
    <property type="match status" value="1"/>
</dbReference>
<dbReference type="EMBL" id="ABEXCJ050000005">
    <property type="protein sequence ID" value="EMR4590546.1"/>
    <property type="molecule type" value="Genomic_DNA"/>
</dbReference>
<dbReference type="GO" id="GO:0016075">
    <property type="term" value="P:rRNA catabolic process"/>
    <property type="evidence" value="ECO:0007669"/>
    <property type="project" value="TreeGrafter"/>
</dbReference>
<evidence type="ECO:0000313" key="1">
    <source>
        <dbReference type="EMBL" id="ELR5218359.1"/>
    </source>
</evidence>
<dbReference type="PANTHER" id="PTHR33988:SF3">
    <property type="entry name" value="ENDORIBONUCLEASE TOXIN CHPB-RELATED"/>
    <property type="match status" value="1"/>
</dbReference>
<organism evidence="1">
    <name type="scientific">Providencia rettgeri</name>
    <dbReference type="NCBI Taxonomy" id="587"/>
    <lineage>
        <taxon>Bacteria</taxon>
        <taxon>Pseudomonadati</taxon>
        <taxon>Pseudomonadota</taxon>
        <taxon>Gammaproteobacteria</taxon>
        <taxon>Enterobacterales</taxon>
        <taxon>Morganellaceae</taxon>
        <taxon>Providencia</taxon>
    </lineage>
</organism>
<dbReference type="AlphaFoldDB" id="A0AAD2ZJ19"/>
<evidence type="ECO:0000313" key="2">
    <source>
        <dbReference type="EMBL" id="EMR4590546.1"/>
    </source>
</evidence>
<dbReference type="InterPro" id="IPR003477">
    <property type="entry name" value="PemK-like"/>
</dbReference>
<dbReference type="PANTHER" id="PTHR33988">
    <property type="entry name" value="ENDORIBONUCLEASE MAZF-RELATED"/>
    <property type="match status" value="1"/>
</dbReference>